<keyword evidence="4" id="KW-1185">Reference proteome</keyword>
<accession>A0A1A8YUC9</accession>
<dbReference type="Proteomes" id="UP000078555">
    <property type="component" value="Unassembled WGS sequence"/>
</dbReference>
<dbReference type="EMBL" id="FLRE01000095">
    <property type="protein sequence ID" value="SBT35273.1"/>
    <property type="molecule type" value="Genomic_DNA"/>
</dbReference>
<dbReference type="EMBL" id="FLRD01000074">
    <property type="protein sequence ID" value="SBT34838.1"/>
    <property type="molecule type" value="Genomic_DNA"/>
</dbReference>
<evidence type="ECO:0000313" key="3">
    <source>
        <dbReference type="Proteomes" id="UP000078550"/>
    </source>
</evidence>
<evidence type="ECO:0000313" key="1">
    <source>
        <dbReference type="EMBL" id="SBT34838.1"/>
    </source>
</evidence>
<reference evidence="2" key="2">
    <citation type="submission" date="2016-05" db="EMBL/GenBank/DDBJ databases">
        <authorList>
            <person name="Lavstsen T."/>
            <person name="Jespersen J.S."/>
        </authorList>
    </citation>
    <scope>NUCLEOTIDE SEQUENCE [LARGE SCALE GENOMIC DNA]</scope>
</reference>
<proteinExistence type="predicted"/>
<reference evidence="3 4" key="1">
    <citation type="submission" date="2016-05" db="EMBL/GenBank/DDBJ databases">
        <authorList>
            <person name="Naeem Raeece"/>
        </authorList>
    </citation>
    <scope>NUCLEOTIDE SEQUENCE [LARGE SCALE GENOMIC DNA]</scope>
</reference>
<gene>
    <name evidence="1" type="ORF">POVWA1_024370</name>
    <name evidence="2" type="ORF">POVWA2_024250</name>
</gene>
<evidence type="ECO:0000313" key="4">
    <source>
        <dbReference type="Proteomes" id="UP000078555"/>
    </source>
</evidence>
<name>A0A1A8YUC9_PLAOA</name>
<sequence>MTGKGNFAFYSNSIKGENKKAVPLLDVLMGRLSRSFTRLFFFSLSSAFHMNLQTCACIPFQNSIRGNKWGVQIEERKGEKKKRMNLLPYLQFPIGELAKGINLYVHIGDGHKLAYSTEDCPLLGDRFYEIYIWTLLPPL</sequence>
<protein>
    <submittedName>
        <fullName evidence="2">Uncharacterized protein</fullName>
    </submittedName>
</protein>
<dbReference type="AlphaFoldDB" id="A0A1A8YUC9"/>
<dbReference type="Proteomes" id="UP000078550">
    <property type="component" value="Unassembled WGS sequence"/>
</dbReference>
<organism evidence="2 3">
    <name type="scientific">Plasmodium ovale wallikeri</name>
    <dbReference type="NCBI Taxonomy" id="864142"/>
    <lineage>
        <taxon>Eukaryota</taxon>
        <taxon>Sar</taxon>
        <taxon>Alveolata</taxon>
        <taxon>Apicomplexa</taxon>
        <taxon>Aconoidasida</taxon>
        <taxon>Haemosporida</taxon>
        <taxon>Plasmodiidae</taxon>
        <taxon>Plasmodium</taxon>
        <taxon>Plasmodium (Plasmodium)</taxon>
    </lineage>
</organism>
<evidence type="ECO:0000313" key="2">
    <source>
        <dbReference type="EMBL" id="SBT35273.1"/>
    </source>
</evidence>